<reference evidence="8" key="1">
    <citation type="submission" date="2021-03" db="EMBL/GenBank/DDBJ databases">
        <title>Draft genome sequence of rust myrtle Austropuccinia psidii MF-1, a brazilian biotype.</title>
        <authorList>
            <person name="Quecine M.C."/>
            <person name="Pachon D.M.R."/>
            <person name="Bonatelli M.L."/>
            <person name="Correr F.H."/>
            <person name="Franceschini L.M."/>
            <person name="Leite T.F."/>
            <person name="Margarido G.R.A."/>
            <person name="Almeida C.A."/>
            <person name="Ferrarezi J.A."/>
            <person name="Labate C.A."/>
        </authorList>
    </citation>
    <scope>NUCLEOTIDE SEQUENCE</scope>
    <source>
        <strain evidence="8">MF-1</strain>
    </source>
</reference>
<dbReference type="PROSITE" id="PS51299">
    <property type="entry name" value="HTH_APSES"/>
    <property type="match status" value="1"/>
</dbReference>
<dbReference type="Proteomes" id="UP000765509">
    <property type="component" value="Unassembled WGS sequence"/>
</dbReference>
<dbReference type="GO" id="GO:0033309">
    <property type="term" value="C:SBF transcription complex"/>
    <property type="evidence" value="ECO:0007669"/>
    <property type="project" value="TreeGrafter"/>
</dbReference>
<feature type="compositionally biased region" description="Polar residues" evidence="5">
    <location>
        <begin position="209"/>
        <end position="242"/>
    </location>
</feature>
<feature type="region of interest" description="Disordered" evidence="5">
    <location>
        <begin position="193"/>
        <end position="277"/>
    </location>
</feature>
<gene>
    <name evidence="8" type="ORF">O181_065118</name>
</gene>
<dbReference type="PROSITE" id="PS50175">
    <property type="entry name" value="ASP_PROT_RETROV"/>
    <property type="match status" value="1"/>
</dbReference>
<dbReference type="PROSITE" id="PS50088">
    <property type="entry name" value="ANK_REPEAT"/>
    <property type="match status" value="2"/>
</dbReference>
<dbReference type="GO" id="GO:0001228">
    <property type="term" value="F:DNA-binding transcription activator activity, RNA polymerase II-specific"/>
    <property type="evidence" value="ECO:0007669"/>
    <property type="project" value="UniProtKB-ARBA"/>
</dbReference>
<dbReference type="GO" id="GO:0030907">
    <property type="term" value="C:MBF transcription complex"/>
    <property type="evidence" value="ECO:0007669"/>
    <property type="project" value="TreeGrafter"/>
</dbReference>
<keyword evidence="4" id="KW-0175">Coiled coil</keyword>
<keyword evidence="1" id="KW-0677">Repeat</keyword>
<dbReference type="EMBL" id="AVOT02031788">
    <property type="protein sequence ID" value="MBW0525403.1"/>
    <property type="molecule type" value="Genomic_DNA"/>
</dbReference>
<feature type="region of interest" description="Disordered" evidence="5">
    <location>
        <begin position="641"/>
        <end position="661"/>
    </location>
</feature>
<dbReference type="SMART" id="SM00248">
    <property type="entry name" value="ANK"/>
    <property type="match status" value="2"/>
</dbReference>
<evidence type="ECO:0008006" key="10">
    <source>
        <dbReference type="Google" id="ProtNLM"/>
    </source>
</evidence>
<feature type="repeat" description="ANK" evidence="3">
    <location>
        <begin position="344"/>
        <end position="376"/>
    </location>
</feature>
<dbReference type="SMART" id="SM01252">
    <property type="entry name" value="KilA-N"/>
    <property type="match status" value="1"/>
</dbReference>
<name>A0A9Q3EUS8_9BASI</name>
<dbReference type="InterPro" id="IPR051642">
    <property type="entry name" value="SWI6-like"/>
</dbReference>
<dbReference type="AlphaFoldDB" id="A0A9Q3EUS8"/>
<feature type="domain" description="Peptidase A2" evidence="6">
    <location>
        <begin position="482"/>
        <end position="494"/>
    </location>
</feature>
<dbReference type="InterPro" id="IPR002110">
    <property type="entry name" value="Ankyrin_rpt"/>
</dbReference>
<dbReference type="GO" id="GO:0006508">
    <property type="term" value="P:proteolysis"/>
    <property type="evidence" value="ECO:0007669"/>
    <property type="project" value="InterPro"/>
</dbReference>
<evidence type="ECO:0000313" key="9">
    <source>
        <dbReference type="Proteomes" id="UP000765509"/>
    </source>
</evidence>
<dbReference type="Gene3D" id="3.10.260.10">
    <property type="entry name" value="Transcription regulator HTH, APSES-type DNA-binding domain"/>
    <property type="match status" value="1"/>
</dbReference>
<feature type="compositionally biased region" description="Low complexity" evidence="5">
    <location>
        <begin position="243"/>
        <end position="254"/>
    </location>
</feature>
<organism evidence="8 9">
    <name type="scientific">Austropuccinia psidii MF-1</name>
    <dbReference type="NCBI Taxonomy" id="1389203"/>
    <lineage>
        <taxon>Eukaryota</taxon>
        <taxon>Fungi</taxon>
        <taxon>Dikarya</taxon>
        <taxon>Basidiomycota</taxon>
        <taxon>Pucciniomycotina</taxon>
        <taxon>Pucciniomycetes</taxon>
        <taxon>Pucciniales</taxon>
        <taxon>Sphaerophragmiaceae</taxon>
        <taxon>Austropuccinia</taxon>
    </lineage>
</organism>
<evidence type="ECO:0000256" key="3">
    <source>
        <dbReference type="PROSITE-ProRule" id="PRU00023"/>
    </source>
</evidence>
<dbReference type="PROSITE" id="PS50297">
    <property type="entry name" value="ANK_REP_REGION"/>
    <property type="match status" value="1"/>
</dbReference>
<dbReference type="GO" id="GO:0004190">
    <property type="term" value="F:aspartic-type endopeptidase activity"/>
    <property type="evidence" value="ECO:0007669"/>
    <property type="project" value="InterPro"/>
</dbReference>
<evidence type="ECO:0000256" key="4">
    <source>
        <dbReference type="SAM" id="Coils"/>
    </source>
</evidence>
<evidence type="ECO:0000256" key="5">
    <source>
        <dbReference type="SAM" id="MobiDB-lite"/>
    </source>
</evidence>
<protein>
    <recommendedName>
        <fullName evidence="10">HTH APSES-type domain-containing protein</fullName>
    </recommendedName>
</protein>
<dbReference type="OrthoDB" id="6718656at2759"/>
<dbReference type="InterPro" id="IPR018004">
    <property type="entry name" value="KilA/APSES_HTH"/>
</dbReference>
<keyword evidence="2 3" id="KW-0040">ANK repeat</keyword>
<comment type="caution">
    <text evidence="8">The sequence shown here is derived from an EMBL/GenBank/DDBJ whole genome shotgun (WGS) entry which is preliminary data.</text>
</comment>
<dbReference type="PANTHER" id="PTHR43828:SF3">
    <property type="entry name" value="CHROMO DOMAIN-CONTAINING PROTEIN"/>
    <property type="match status" value="1"/>
</dbReference>
<evidence type="ECO:0000259" key="6">
    <source>
        <dbReference type="PROSITE" id="PS50175"/>
    </source>
</evidence>
<dbReference type="InterPro" id="IPR036770">
    <property type="entry name" value="Ankyrin_rpt-contain_sf"/>
</dbReference>
<dbReference type="SUPFAM" id="SSF48403">
    <property type="entry name" value="Ankyrin repeat"/>
    <property type="match status" value="1"/>
</dbReference>
<sequence>MLPPSKLSNDITQSSPIINSKSIPAIRFSNPNVQNNPHVYMAVYASIPVYEMMVRGVAVMRRRADSFMNATQILKVAQVEKSKRAKILDRQIPQSEHQKIQGGYGRFQGTWVPFSRARELATRFEVADLLAPLFEYLPGPSSDDIPVELVNISNSDLTDQDPLNSIINSSNSSNPSSNLLFKKRVRPTSHLFLPDDQHLQSGHNKKSKLNSSPQQLNPTSNAPPDLSLQTHSFIDPQFSSNLSPSSAPTQTPTPTYTPVPGPSSIHPIGPSHLKKFNPASRSHLEDALKTEKNIHALMSVFTNPSNLNETHLVTTSQSNADPSIDISLILDNAELEIDTPIDEHCHTALHWAAALARLDLVRAFLLSGADLHRGNNMGETPLVRATFVTNNFEKESFNQLLEFLYPSLWILDTQNRTILHHICLTANIRDRAESSRYYMECIFEWIVNKHGGQFETPFIDAVDLNGDTALNIAARVGNKHLVRMLLDVGADKTIGNKLGLKPTDFGVEGEETTTNSTQDTITSLPPVQTLPAPTSKSRDIIASLTTLINNLSDDFNDEMKVKTDNLEHVRAQLKEATRNLTEQRRQIELFKRKLDDLGLLELRLKKLHHALREEDEFDWTGRSEIDGRPAEADKAFERRGVASSLAGPSTSQNQLDVEPDPIIPSDNSHASLIYLLRLKKWYKRVLSLLRERIALLRGCNLEQEAKYLKVIGSFIGNSCLNNETKLELPHSLNQTCLPIQDVFCSTSTQDDQVSTHQNKSQENLFINGQEKFDHPQTSINQNDDNDHNDLNQLLNKKKFSLIDSKLLNQLMIAIESDGPELDLNRVAGFMQKVHSGLI</sequence>
<feature type="compositionally biased region" description="Polar residues" evidence="5">
    <location>
        <begin position="646"/>
        <end position="655"/>
    </location>
</feature>
<evidence type="ECO:0000259" key="7">
    <source>
        <dbReference type="PROSITE" id="PS51299"/>
    </source>
</evidence>
<dbReference type="InterPro" id="IPR001995">
    <property type="entry name" value="Peptidase_A2_cat"/>
</dbReference>
<feature type="repeat" description="ANK" evidence="3">
    <location>
        <begin position="465"/>
        <end position="497"/>
    </location>
</feature>
<feature type="compositionally biased region" description="Low complexity" evidence="5">
    <location>
        <begin position="262"/>
        <end position="271"/>
    </location>
</feature>
<evidence type="ECO:0000313" key="8">
    <source>
        <dbReference type="EMBL" id="MBW0525403.1"/>
    </source>
</evidence>
<dbReference type="Pfam" id="PF04383">
    <property type="entry name" value="KilA-N"/>
    <property type="match status" value="1"/>
</dbReference>
<dbReference type="GO" id="GO:0003677">
    <property type="term" value="F:DNA binding"/>
    <property type="evidence" value="ECO:0007669"/>
    <property type="project" value="InterPro"/>
</dbReference>
<accession>A0A9Q3EUS8</accession>
<dbReference type="SUPFAM" id="SSF54616">
    <property type="entry name" value="DNA-binding domain of Mlu1-box binding protein MBP1"/>
    <property type="match status" value="1"/>
</dbReference>
<keyword evidence="9" id="KW-1185">Reference proteome</keyword>
<proteinExistence type="predicted"/>
<dbReference type="Pfam" id="PF00023">
    <property type="entry name" value="Ank"/>
    <property type="match status" value="2"/>
</dbReference>
<feature type="domain" description="HTH APSES-type" evidence="7">
    <location>
        <begin position="39"/>
        <end position="146"/>
    </location>
</feature>
<feature type="coiled-coil region" evidence="4">
    <location>
        <begin position="556"/>
        <end position="593"/>
    </location>
</feature>
<dbReference type="InterPro" id="IPR036887">
    <property type="entry name" value="HTH_APSES_sf"/>
</dbReference>
<evidence type="ECO:0000256" key="1">
    <source>
        <dbReference type="ARBA" id="ARBA00022737"/>
    </source>
</evidence>
<dbReference type="Gene3D" id="1.25.40.20">
    <property type="entry name" value="Ankyrin repeat-containing domain"/>
    <property type="match status" value="1"/>
</dbReference>
<evidence type="ECO:0000256" key="2">
    <source>
        <dbReference type="ARBA" id="ARBA00023043"/>
    </source>
</evidence>
<dbReference type="PANTHER" id="PTHR43828">
    <property type="entry name" value="ASPARAGINASE"/>
    <property type="match status" value="1"/>
</dbReference>
<dbReference type="InterPro" id="IPR003163">
    <property type="entry name" value="Tscrpt_reg_HTH_APSES-type"/>
</dbReference>